<protein>
    <submittedName>
        <fullName evidence="2">Uncharacterized protein</fullName>
    </submittedName>
</protein>
<sequence>MMVGNFVHSASMRLARAQGTSFPRRREPKGASVARSACRVDGATNLGSRLRGNDVGMPAAGLRLARAHDGSGSNA</sequence>
<evidence type="ECO:0000313" key="2">
    <source>
        <dbReference type="EMBL" id="MBB6136337.1"/>
    </source>
</evidence>
<dbReference type="EMBL" id="JACHBX010000006">
    <property type="protein sequence ID" value="MBB6136337.1"/>
    <property type="molecule type" value="Genomic_DNA"/>
</dbReference>
<name>A0A7W9X4E1_9BURK</name>
<dbReference type="Proteomes" id="UP000540787">
    <property type="component" value="Unassembled WGS sequence"/>
</dbReference>
<evidence type="ECO:0000313" key="3">
    <source>
        <dbReference type="Proteomes" id="UP000540787"/>
    </source>
</evidence>
<comment type="caution">
    <text evidence="2">The sequence shown here is derived from an EMBL/GenBank/DDBJ whole genome shotgun (WGS) entry which is preliminary data.</text>
</comment>
<keyword evidence="3" id="KW-1185">Reference proteome</keyword>
<reference evidence="2 3" key="1">
    <citation type="submission" date="2020-08" db="EMBL/GenBank/DDBJ databases">
        <title>The Agave Microbiome: Exploring the role of microbial communities in plant adaptations to desert environments.</title>
        <authorList>
            <person name="Partida-Martinez L.P."/>
        </authorList>
    </citation>
    <scope>NUCLEOTIDE SEQUENCE [LARGE SCALE GENOMIC DNA]</scope>
    <source>
        <strain evidence="2 3">AT3.2</strain>
    </source>
</reference>
<gene>
    <name evidence="2" type="ORF">HD842_004515</name>
</gene>
<dbReference type="AlphaFoldDB" id="A0A7W9X4E1"/>
<proteinExistence type="predicted"/>
<organism evidence="2 3">
    <name type="scientific">Massilia aurea</name>
    <dbReference type="NCBI Taxonomy" id="373040"/>
    <lineage>
        <taxon>Bacteria</taxon>
        <taxon>Pseudomonadati</taxon>
        <taxon>Pseudomonadota</taxon>
        <taxon>Betaproteobacteria</taxon>
        <taxon>Burkholderiales</taxon>
        <taxon>Oxalobacteraceae</taxon>
        <taxon>Telluria group</taxon>
        <taxon>Massilia</taxon>
    </lineage>
</organism>
<accession>A0A7W9X4E1</accession>
<feature type="region of interest" description="Disordered" evidence="1">
    <location>
        <begin position="17"/>
        <end position="36"/>
    </location>
</feature>
<evidence type="ECO:0000256" key="1">
    <source>
        <dbReference type="SAM" id="MobiDB-lite"/>
    </source>
</evidence>